<feature type="region of interest" description="Disordered" evidence="1">
    <location>
        <begin position="15"/>
        <end position="71"/>
    </location>
</feature>
<reference evidence="3" key="1">
    <citation type="submission" date="2016-10" db="EMBL/GenBank/DDBJ databases">
        <authorList>
            <person name="Varghese N."/>
            <person name="Submissions S."/>
        </authorList>
    </citation>
    <scope>NUCLEOTIDE SEQUENCE [LARGE SCALE GENOMIC DNA]</scope>
    <source>
        <strain evidence="3">DSM 11578</strain>
    </source>
</reference>
<dbReference type="STRING" id="45496.SAMN04488079_11188"/>
<evidence type="ECO:0000256" key="1">
    <source>
        <dbReference type="SAM" id="MobiDB-lite"/>
    </source>
</evidence>
<dbReference type="EMBL" id="FOSH01000011">
    <property type="protein sequence ID" value="SFK45494.1"/>
    <property type="molecule type" value="Genomic_DNA"/>
</dbReference>
<keyword evidence="3" id="KW-1185">Reference proteome</keyword>
<accession>A0A1I3ZMY5</accession>
<evidence type="ECO:0000313" key="2">
    <source>
        <dbReference type="EMBL" id="SFK45494.1"/>
    </source>
</evidence>
<proteinExistence type="predicted"/>
<name>A0A1I3ZMY5_9GAMM</name>
<sequence length="71" mass="8513">MNEIPRLYHNTMITISAPSQVEPARPAAQETKTPNDSDRRQRYDRRKRNQRPFIERRVSSDRRSQRFEAKA</sequence>
<dbReference type="RefSeq" id="WP_245752908.1">
    <property type="nucleotide sequence ID" value="NZ_FOSH01000011.1"/>
</dbReference>
<protein>
    <submittedName>
        <fullName evidence="2">Uncharacterized protein</fullName>
    </submittedName>
</protein>
<gene>
    <name evidence="2" type="ORF">SAMN04488079_11188</name>
</gene>
<dbReference type="Proteomes" id="UP000198924">
    <property type="component" value="Unassembled WGS sequence"/>
</dbReference>
<evidence type="ECO:0000313" key="3">
    <source>
        <dbReference type="Proteomes" id="UP000198924"/>
    </source>
</evidence>
<feature type="compositionally biased region" description="Basic and acidic residues" evidence="1">
    <location>
        <begin position="53"/>
        <end position="71"/>
    </location>
</feature>
<dbReference type="AlphaFoldDB" id="A0A1I3ZMY5"/>
<organism evidence="2 3">
    <name type="scientific">Methylophaga sulfidovorans</name>
    <dbReference type="NCBI Taxonomy" id="45496"/>
    <lineage>
        <taxon>Bacteria</taxon>
        <taxon>Pseudomonadati</taxon>
        <taxon>Pseudomonadota</taxon>
        <taxon>Gammaproteobacteria</taxon>
        <taxon>Thiotrichales</taxon>
        <taxon>Piscirickettsiaceae</taxon>
        <taxon>Methylophaga</taxon>
    </lineage>
</organism>